<dbReference type="InterPro" id="IPR032466">
    <property type="entry name" value="Metal_Hydrolase"/>
</dbReference>
<dbReference type="InterPro" id="IPR011059">
    <property type="entry name" value="Metal-dep_hydrolase_composite"/>
</dbReference>
<evidence type="ECO:0000256" key="4">
    <source>
        <dbReference type="ARBA" id="ARBA00023211"/>
    </source>
</evidence>
<evidence type="ECO:0000313" key="9">
    <source>
        <dbReference type="EMBL" id="HIT99398.1"/>
    </source>
</evidence>
<evidence type="ECO:0000313" key="10">
    <source>
        <dbReference type="Proteomes" id="UP000824159"/>
    </source>
</evidence>
<feature type="domain" description="Amidohydrolase-related" evidence="7">
    <location>
        <begin position="85"/>
        <end position="371"/>
    </location>
</feature>
<reference evidence="9" key="1">
    <citation type="submission" date="2020-10" db="EMBL/GenBank/DDBJ databases">
        <authorList>
            <person name="Gilroy R."/>
        </authorList>
    </citation>
    <scope>NUCLEOTIDE SEQUENCE</scope>
    <source>
        <strain evidence="9">CHK176-22527</strain>
    </source>
</reference>
<evidence type="ECO:0000256" key="2">
    <source>
        <dbReference type="ARBA" id="ARBA00012782"/>
    </source>
</evidence>
<evidence type="ECO:0000256" key="3">
    <source>
        <dbReference type="ARBA" id="ARBA00022801"/>
    </source>
</evidence>
<dbReference type="InterPro" id="IPR006680">
    <property type="entry name" value="Amidohydro-rel"/>
</dbReference>
<dbReference type="Pfam" id="PF01979">
    <property type="entry name" value="Amidohydro_1"/>
    <property type="match status" value="1"/>
</dbReference>
<evidence type="ECO:0000256" key="1">
    <source>
        <dbReference type="ARBA" id="ARBA00006773"/>
    </source>
</evidence>
<dbReference type="Proteomes" id="UP000824159">
    <property type="component" value="Unassembled WGS sequence"/>
</dbReference>
<dbReference type="Gene3D" id="3.20.20.140">
    <property type="entry name" value="Metal-dependent hydrolases"/>
    <property type="match status" value="1"/>
</dbReference>
<dbReference type="PANTHER" id="PTHR11113:SF2">
    <property type="entry name" value="ADENINE DEAMINASE"/>
    <property type="match status" value="1"/>
</dbReference>
<dbReference type="InterPro" id="IPR026912">
    <property type="entry name" value="Adenine_deam_C"/>
</dbReference>
<evidence type="ECO:0000256" key="5">
    <source>
        <dbReference type="ARBA" id="ARBA00047720"/>
    </source>
</evidence>
<evidence type="ECO:0000259" key="7">
    <source>
        <dbReference type="Pfam" id="PF01979"/>
    </source>
</evidence>
<keyword evidence="3 6" id="KW-0378">Hydrolase</keyword>
<organism evidence="9 10">
    <name type="scientific">Candidatus Allocopromorpha excrementavium</name>
    <dbReference type="NCBI Taxonomy" id="2840741"/>
    <lineage>
        <taxon>Bacteria</taxon>
        <taxon>Bacillati</taxon>
        <taxon>Bacillota</taxon>
        <taxon>Clostridia</taxon>
        <taxon>Eubacteriales</taxon>
        <taxon>Eubacteriaceae</taxon>
        <taxon>Eubacteriaceae incertae sedis</taxon>
        <taxon>Candidatus Allocopromorpha</taxon>
    </lineage>
</organism>
<dbReference type="EC" id="3.5.4.2" evidence="2 6"/>
<dbReference type="PANTHER" id="PTHR11113">
    <property type="entry name" value="N-ACETYLGLUCOSAMINE-6-PHOSPHATE DEACETYLASE"/>
    <property type="match status" value="1"/>
</dbReference>
<dbReference type="Pfam" id="PF13382">
    <property type="entry name" value="Adenine_deam_C"/>
    <property type="match status" value="1"/>
</dbReference>
<name>A0A9D1HCI5_9FIRM</name>
<comment type="similarity">
    <text evidence="1 6">Belongs to the metallo-dependent hydrolases superfamily. Adenine deaminase family.</text>
</comment>
<dbReference type="GO" id="GO:0006146">
    <property type="term" value="P:adenine catabolic process"/>
    <property type="evidence" value="ECO:0007669"/>
    <property type="project" value="InterPro"/>
</dbReference>
<comment type="catalytic activity">
    <reaction evidence="5 6">
        <text>adenine + H2O + H(+) = hypoxanthine + NH4(+)</text>
        <dbReference type="Rhea" id="RHEA:23688"/>
        <dbReference type="ChEBI" id="CHEBI:15377"/>
        <dbReference type="ChEBI" id="CHEBI:15378"/>
        <dbReference type="ChEBI" id="CHEBI:16708"/>
        <dbReference type="ChEBI" id="CHEBI:17368"/>
        <dbReference type="ChEBI" id="CHEBI:28938"/>
        <dbReference type="EC" id="3.5.4.2"/>
    </reaction>
</comment>
<dbReference type="SUPFAM" id="SSF51338">
    <property type="entry name" value="Composite domain of metallo-dependent hydrolases"/>
    <property type="match status" value="1"/>
</dbReference>
<comment type="cofactor">
    <cofactor evidence="6">
        <name>Mn(2+)</name>
        <dbReference type="ChEBI" id="CHEBI:29035"/>
    </cofactor>
</comment>
<dbReference type="GO" id="GO:0000034">
    <property type="term" value="F:adenine deaminase activity"/>
    <property type="evidence" value="ECO:0007669"/>
    <property type="project" value="UniProtKB-UniRule"/>
</dbReference>
<protein>
    <recommendedName>
        <fullName evidence="2 6">Adenine deaminase</fullName>
        <shortName evidence="6">Adenase</shortName>
        <shortName evidence="6">Adenine aminase</shortName>
        <ecNumber evidence="2 6">3.5.4.2</ecNumber>
    </recommendedName>
</protein>
<evidence type="ECO:0000259" key="8">
    <source>
        <dbReference type="Pfam" id="PF13382"/>
    </source>
</evidence>
<accession>A0A9D1HCI5</accession>
<dbReference type="HAMAP" id="MF_01518">
    <property type="entry name" value="Adenine_deamin"/>
    <property type="match status" value="1"/>
</dbReference>
<dbReference type="InterPro" id="IPR006679">
    <property type="entry name" value="Adenine_deam"/>
</dbReference>
<proteinExistence type="inferred from homology"/>
<dbReference type="EMBL" id="DVLX01000044">
    <property type="protein sequence ID" value="HIT99398.1"/>
    <property type="molecule type" value="Genomic_DNA"/>
</dbReference>
<sequence>MTVSEDVAKIARRIDVATGKAPADLVIRNANVVNVFLRKVELCDVAVVDGCIAGVYPAAKNAGSEAAEDIVKIDAEKEVDAEGKYLIPGLIDAHTHVEMAYVSPSAFAEGVLPWGTTTVVMDPHDTVNVMGNEGMAILAEDFKSTPLKVLLNTPPCVPSAPVFEDSGFEVTLESLKESRNIPLASGIAETMDFGRVLSKEPEMMKMLAYGRSEDMLFDGHAPCVRGKDAMAYYGTGPIRTEHESVSVDEAYEKYGLGVHVILRRGSLEDPVHAGELVKKLPDTSRILLATDGCINVSDIVEKGHMNYVLKQIVSEGVDPLQAVQMATINTARAYRIDNRVGAVAPGYEADMVLVEDLKDFSTVKVWINGEEIRRPYTLPRYEYPQKALTSVKLDKVTEDDIALCCKDKSDNADVKVRVMTAKDLSLETTLDIMTAKAKNGQVQTDTGRDILKGAVFERYGRGKGYNVGLIRGFGLKEGAIAGSIGQDSQNLVAVGVSDADICAAVNSVADMQGGVVLVCGGKKVASIELPIFGIMTDRSFEELNKDFEEFNAVYKKLGGTLTDPVFTLSLLLTLVVIPDGGLSNRGLVDVLGGKFVDVVLD</sequence>
<evidence type="ECO:0000256" key="6">
    <source>
        <dbReference type="HAMAP-Rule" id="MF_01518"/>
    </source>
</evidence>
<dbReference type="Gene3D" id="2.30.40.10">
    <property type="entry name" value="Urease, subunit C, domain 1"/>
    <property type="match status" value="1"/>
</dbReference>
<reference evidence="9" key="2">
    <citation type="journal article" date="2021" name="PeerJ">
        <title>Extensive microbial diversity within the chicken gut microbiome revealed by metagenomics and culture.</title>
        <authorList>
            <person name="Gilroy R."/>
            <person name="Ravi A."/>
            <person name="Getino M."/>
            <person name="Pursley I."/>
            <person name="Horton D.L."/>
            <person name="Alikhan N.F."/>
            <person name="Baker D."/>
            <person name="Gharbi K."/>
            <person name="Hall N."/>
            <person name="Watson M."/>
            <person name="Adriaenssens E.M."/>
            <person name="Foster-Nyarko E."/>
            <person name="Jarju S."/>
            <person name="Secka A."/>
            <person name="Antonio M."/>
            <person name="Oren A."/>
            <person name="Chaudhuri R.R."/>
            <person name="La Ragione R."/>
            <person name="Hildebrand F."/>
            <person name="Pallen M.J."/>
        </authorList>
    </citation>
    <scope>NUCLEOTIDE SEQUENCE</scope>
    <source>
        <strain evidence="9">CHK176-22527</strain>
    </source>
</reference>
<feature type="domain" description="Adenine deaminase C-terminal" evidence="8">
    <location>
        <begin position="428"/>
        <end position="590"/>
    </location>
</feature>
<keyword evidence="4 6" id="KW-0464">Manganese</keyword>
<comment type="caution">
    <text evidence="9">The sequence shown here is derived from an EMBL/GenBank/DDBJ whole genome shotgun (WGS) entry which is preliminary data.</text>
</comment>
<dbReference type="AlphaFoldDB" id="A0A9D1HCI5"/>
<dbReference type="SUPFAM" id="SSF51556">
    <property type="entry name" value="Metallo-dependent hydrolases"/>
    <property type="match status" value="1"/>
</dbReference>
<gene>
    <name evidence="6" type="primary">ade</name>
    <name evidence="9" type="ORF">IAD12_03985</name>
</gene>